<organism evidence="2 3">
    <name type="scientific">Heligmosomoides polygyrus</name>
    <name type="common">Parasitic roundworm</name>
    <dbReference type="NCBI Taxonomy" id="6339"/>
    <lineage>
        <taxon>Eukaryota</taxon>
        <taxon>Metazoa</taxon>
        <taxon>Ecdysozoa</taxon>
        <taxon>Nematoda</taxon>
        <taxon>Chromadorea</taxon>
        <taxon>Rhabditida</taxon>
        <taxon>Rhabditina</taxon>
        <taxon>Rhabditomorpha</taxon>
        <taxon>Strongyloidea</taxon>
        <taxon>Heligmosomidae</taxon>
        <taxon>Heligmosomoides</taxon>
    </lineage>
</organism>
<evidence type="ECO:0000313" key="2">
    <source>
        <dbReference type="Proteomes" id="UP000050761"/>
    </source>
</evidence>
<dbReference type="AlphaFoldDB" id="A0A183GEW8"/>
<proteinExistence type="predicted"/>
<evidence type="ECO:0000313" key="3">
    <source>
        <dbReference type="WBParaSite" id="HPBE_0002090901-mRNA-1"/>
    </source>
</evidence>
<dbReference type="Proteomes" id="UP000050761">
    <property type="component" value="Unassembled WGS sequence"/>
</dbReference>
<dbReference type="InterPro" id="IPR032710">
    <property type="entry name" value="NTF2-like_dom_sf"/>
</dbReference>
<keyword evidence="2" id="KW-1185">Reference proteome</keyword>
<dbReference type="SUPFAM" id="SSF54427">
    <property type="entry name" value="NTF2-like"/>
    <property type="match status" value="1"/>
</dbReference>
<protein>
    <submittedName>
        <fullName evidence="3">NTF2 domain-containing protein</fullName>
    </submittedName>
</protein>
<reference evidence="1 2" key="1">
    <citation type="submission" date="2018-11" db="EMBL/GenBank/DDBJ databases">
        <authorList>
            <consortium name="Pathogen Informatics"/>
        </authorList>
    </citation>
    <scope>NUCLEOTIDE SEQUENCE [LARGE SCALE GENOMIC DNA]</scope>
</reference>
<dbReference type="WBParaSite" id="HPBE_0002090901-mRNA-1">
    <property type="protein sequence ID" value="HPBE_0002090901-mRNA-1"/>
    <property type="gene ID" value="HPBE_0002090901"/>
</dbReference>
<dbReference type="EMBL" id="UZAH01032539">
    <property type="protein sequence ID" value="VDP22422.1"/>
    <property type="molecule type" value="Genomic_DNA"/>
</dbReference>
<reference evidence="3" key="2">
    <citation type="submission" date="2019-09" db="UniProtKB">
        <authorList>
            <consortium name="WormBaseParasite"/>
        </authorList>
    </citation>
    <scope>IDENTIFICATION</scope>
</reference>
<evidence type="ECO:0000313" key="1">
    <source>
        <dbReference type="EMBL" id="VDP22422.1"/>
    </source>
</evidence>
<accession>A0A3P8B8M6</accession>
<dbReference type="OrthoDB" id="6507044at2759"/>
<sequence length="108" mass="12474">MESRRREVCTGPYESIATAFVQHYYSKFYQCDGIARAQGLEIRTAKILAKFSGLMFNINRPGDGRRPHQSFQIFILRTNKTGSFFIGNEIFRLYLHNNCLGSSKNKPF</sequence>
<accession>A0A183GEW8</accession>
<gene>
    <name evidence="1" type="ORF">HPBE_LOCUS20908</name>
</gene>
<name>A0A183GEW8_HELPZ</name>